<dbReference type="EMBL" id="LWDE02001590">
    <property type="protein sequence ID" value="KAE8239819.1"/>
    <property type="molecule type" value="Genomic_DNA"/>
</dbReference>
<reference evidence="1" key="2">
    <citation type="journal article" date="2019" name="IMA Fungus">
        <title>Genome sequencing and comparison of five Tilletia species to identify candidate genes for the detection of regulated species infecting wheat.</title>
        <authorList>
            <person name="Nguyen H.D.T."/>
            <person name="Sultana T."/>
            <person name="Kesanakurti P."/>
            <person name="Hambleton S."/>
        </authorList>
    </citation>
    <scope>NUCLEOTIDE SEQUENCE</scope>
    <source>
        <strain evidence="1">DAOMC 236426</strain>
    </source>
</reference>
<sequence>MDSLLSELTVDRISAHLRGPDSTAFQAVHPVQIEHRVEIAKRFFGTGPGCGAVDVHSKSLLEVGCGQGDMSIVLAEMVGEGATVVGLYPAPLTYGAPMNLGQAQAILKSSAVGSRLHFVRGDVPSYFSKKADGTPTPSFEAAVVVHSLFYFPSEAALFESLTILRKANPPIKHLCLAEWALTTSNPTAIPHLLAIFAQSFLPKADANVQTIFSPVQLKKLAERAGWKLKSESVIVNPGIQDGRWEVDMTLALQREREEELSKAAAAGSISSDGNASQEADTHRNLTTFSTLCDSIRSHLPDSGSTKGVTCVDVWTAVFEAA</sequence>
<accession>A0A8X7STN1</accession>
<evidence type="ECO:0000313" key="1">
    <source>
        <dbReference type="EMBL" id="KAE8239819.1"/>
    </source>
</evidence>
<dbReference type="AlphaFoldDB" id="A0A8X7STN1"/>
<proteinExistence type="predicted"/>
<comment type="caution">
    <text evidence="1">The sequence shown here is derived from an EMBL/GenBank/DDBJ whole genome shotgun (WGS) entry which is preliminary data.</text>
</comment>
<dbReference type="Gene3D" id="3.40.50.150">
    <property type="entry name" value="Vaccinia Virus protein VP39"/>
    <property type="match status" value="1"/>
</dbReference>
<name>A0A8X7STN1_9BASI</name>
<evidence type="ECO:0000313" key="2">
    <source>
        <dbReference type="Proteomes" id="UP000077684"/>
    </source>
</evidence>
<evidence type="ECO:0008006" key="3">
    <source>
        <dbReference type="Google" id="ProtNLM"/>
    </source>
</evidence>
<reference evidence="1" key="1">
    <citation type="submission" date="2016-04" db="EMBL/GenBank/DDBJ databases">
        <authorList>
            <person name="Nguyen H.D."/>
            <person name="Samba Siva P."/>
            <person name="Cullis J."/>
            <person name="Levesque C.A."/>
            <person name="Hambleton S."/>
        </authorList>
    </citation>
    <scope>NUCLEOTIDE SEQUENCE</scope>
    <source>
        <strain evidence="1">DAOMC 236426</strain>
    </source>
</reference>
<gene>
    <name evidence="1" type="ORF">A4X06_0g8025</name>
</gene>
<dbReference type="InterPro" id="IPR029063">
    <property type="entry name" value="SAM-dependent_MTases_sf"/>
</dbReference>
<keyword evidence="2" id="KW-1185">Reference proteome</keyword>
<dbReference type="SUPFAM" id="SSF53335">
    <property type="entry name" value="S-adenosyl-L-methionine-dependent methyltransferases"/>
    <property type="match status" value="1"/>
</dbReference>
<dbReference type="Proteomes" id="UP000077684">
    <property type="component" value="Unassembled WGS sequence"/>
</dbReference>
<protein>
    <recommendedName>
        <fullName evidence="3">Methyltransferase domain-containing protein</fullName>
    </recommendedName>
</protein>
<organism evidence="1 2">
    <name type="scientific">Tilletia controversa</name>
    <name type="common">dwarf bunt fungus</name>
    <dbReference type="NCBI Taxonomy" id="13291"/>
    <lineage>
        <taxon>Eukaryota</taxon>
        <taxon>Fungi</taxon>
        <taxon>Dikarya</taxon>
        <taxon>Basidiomycota</taxon>
        <taxon>Ustilaginomycotina</taxon>
        <taxon>Exobasidiomycetes</taxon>
        <taxon>Tilletiales</taxon>
        <taxon>Tilletiaceae</taxon>
        <taxon>Tilletia</taxon>
    </lineage>
</organism>